<keyword evidence="5 6" id="KW-0472">Membrane</keyword>
<dbReference type="InterPro" id="IPR052027">
    <property type="entry name" value="PspC"/>
</dbReference>
<evidence type="ECO:0000256" key="5">
    <source>
        <dbReference type="ARBA" id="ARBA00023136"/>
    </source>
</evidence>
<sequence>MNKKLYRSETDRMIGGVCGGLGEYFGIDSTIVRLLFALIVLYGGTGLLLYIILWIVVPTRSSSNITSEDVMSKNTEEIKEKVKKVAKDIKKSVESDSKK</sequence>
<dbReference type="Pfam" id="PF04024">
    <property type="entry name" value="PspC"/>
    <property type="match status" value="1"/>
</dbReference>
<keyword evidence="3 6" id="KW-0812">Transmembrane</keyword>
<proteinExistence type="predicted"/>
<dbReference type="EMBL" id="LBPI01000014">
    <property type="protein sequence ID" value="KKP54583.1"/>
    <property type="molecule type" value="Genomic_DNA"/>
</dbReference>
<organism evidence="8 9">
    <name type="scientific">candidate division WS6 bacterium GW2011_GWB1_33_6</name>
    <dbReference type="NCBI Taxonomy" id="1619088"/>
    <lineage>
        <taxon>Bacteria</taxon>
        <taxon>Candidatus Dojkabacteria</taxon>
    </lineage>
</organism>
<name>A0A0G0ADA7_9BACT</name>
<evidence type="ECO:0000313" key="8">
    <source>
        <dbReference type="EMBL" id="KKP54583.1"/>
    </source>
</evidence>
<reference evidence="8 9" key="1">
    <citation type="journal article" date="2015" name="Nature">
        <title>rRNA introns, odd ribosomes, and small enigmatic genomes across a large radiation of phyla.</title>
        <authorList>
            <person name="Brown C.T."/>
            <person name="Hug L.A."/>
            <person name="Thomas B.C."/>
            <person name="Sharon I."/>
            <person name="Castelle C.J."/>
            <person name="Singh A."/>
            <person name="Wilkins M.J."/>
            <person name="Williams K.H."/>
            <person name="Banfield J.F."/>
        </authorList>
    </citation>
    <scope>NUCLEOTIDE SEQUENCE [LARGE SCALE GENOMIC DNA]</scope>
</reference>
<comment type="subcellular location">
    <subcellularLocation>
        <location evidence="1">Cell membrane</location>
        <topology evidence="1">Single-pass membrane protein</topology>
    </subcellularLocation>
</comment>
<evidence type="ECO:0000256" key="2">
    <source>
        <dbReference type="ARBA" id="ARBA00022475"/>
    </source>
</evidence>
<accession>A0A0G0ADA7</accession>
<evidence type="ECO:0000256" key="6">
    <source>
        <dbReference type="SAM" id="Phobius"/>
    </source>
</evidence>
<dbReference type="InterPro" id="IPR007168">
    <property type="entry name" value="Phageshock_PspC_N"/>
</dbReference>
<protein>
    <submittedName>
        <fullName evidence="8">Phage shock protein C, PspC</fullName>
    </submittedName>
</protein>
<evidence type="ECO:0000256" key="3">
    <source>
        <dbReference type="ARBA" id="ARBA00022692"/>
    </source>
</evidence>
<keyword evidence="2" id="KW-1003">Cell membrane</keyword>
<comment type="caution">
    <text evidence="8">The sequence shown here is derived from an EMBL/GenBank/DDBJ whole genome shotgun (WGS) entry which is preliminary data.</text>
</comment>
<dbReference type="GO" id="GO:0005886">
    <property type="term" value="C:plasma membrane"/>
    <property type="evidence" value="ECO:0007669"/>
    <property type="project" value="UniProtKB-SubCell"/>
</dbReference>
<gene>
    <name evidence="8" type="ORF">UR47_C0014G0025</name>
</gene>
<dbReference type="PANTHER" id="PTHR33885">
    <property type="entry name" value="PHAGE SHOCK PROTEIN C"/>
    <property type="match status" value="1"/>
</dbReference>
<dbReference type="Proteomes" id="UP000034488">
    <property type="component" value="Unassembled WGS sequence"/>
</dbReference>
<feature type="transmembrane region" description="Helical" evidence="6">
    <location>
        <begin position="34"/>
        <end position="57"/>
    </location>
</feature>
<evidence type="ECO:0000256" key="4">
    <source>
        <dbReference type="ARBA" id="ARBA00022989"/>
    </source>
</evidence>
<dbReference type="AlphaFoldDB" id="A0A0G0ADA7"/>
<keyword evidence="4 6" id="KW-1133">Transmembrane helix</keyword>
<evidence type="ECO:0000259" key="7">
    <source>
        <dbReference type="Pfam" id="PF04024"/>
    </source>
</evidence>
<evidence type="ECO:0000256" key="1">
    <source>
        <dbReference type="ARBA" id="ARBA00004162"/>
    </source>
</evidence>
<dbReference type="PANTHER" id="PTHR33885:SF3">
    <property type="entry name" value="PHAGE SHOCK PROTEIN C"/>
    <property type="match status" value="1"/>
</dbReference>
<evidence type="ECO:0000313" key="9">
    <source>
        <dbReference type="Proteomes" id="UP000034488"/>
    </source>
</evidence>
<feature type="domain" description="Phage shock protein PspC N-terminal" evidence="7">
    <location>
        <begin position="3"/>
        <end position="59"/>
    </location>
</feature>